<accession>E4SCW5</accession>
<keyword evidence="4" id="KW-1185">Reference proteome</keyword>
<dbReference type="KEGG" id="ckn:Calkro_1115"/>
<evidence type="ECO:0000313" key="3">
    <source>
        <dbReference type="EMBL" id="ADQ45981.1"/>
    </source>
</evidence>
<evidence type="ECO:0000256" key="2">
    <source>
        <dbReference type="SAM" id="SignalP"/>
    </source>
</evidence>
<dbReference type="EMBL" id="CP002330">
    <property type="protein sequence ID" value="ADQ45981.1"/>
    <property type="molecule type" value="Genomic_DNA"/>
</dbReference>
<feature type="region of interest" description="Disordered" evidence="1">
    <location>
        <begin position="42"/>
        <end position="62"/>
    </location>
</feature>
<sequence>MPKLSKLMRLGVVSILIFALMVGCTTEQSQLNKKTEIVEKPRLEEKDGISSPTNKSEQSYKESLINSNGRTIIERIKVPEGYERVEVPRGSFAEYLRNLPLKPHGTKVKYYNGEEKPNDVYVAVIDMDVGTRDLQQCADAVIRLYSEYLYKNRQYDKIHFNFTNGFRADFKKWMQGYRIKVEGNKTYWIKVAGYDDSYECFRKYLDMVFAYAGTLSLSQEMKRVPLSDLQIGDVFLKGSDPGHCAIVVDVAQNPKTGEKIFLLAQSYMPAQDIHILKNPANEDSNPWYSINFGDILVTPEWQFTKDQVYRFGE</sequence>
<keyword evidence="2" id="KW-0732">Signal</keyword>
<dbReference type="PROSITE" id="PS51257">
    <property type="entry name" value="PROKAR_LIPOPROTEIN"/>
    <property type="match status" value="1"/>
</dbReference>
<feature type="signal peptide" evidence="2">
    <location>
        <begin position="1"/>
        <end position="19"/>
    </location>
</feature>
<dbReference type="RefSeq" id="WP_013430095.1">
    <property type="nucleotide sequence ID" value="NC_014720.1"/>
</dbReference>
<proteinExistence type="predicted"/>
<dbReference type="AlphaFoldDB" id="E4SCW5"/>
<organism evidence="3 4">
    <name type="scientific">Caldicellulosiruptor kronotskyensis (strain DSM 18902 / VKM B-2412 / 2002)</name>
    <dbReference type="NCBI Taxonomy" id="632348"/>
    <lineage>
        <taxon>Bacteria</taxon>
        <taxon>Bacillati</taxon>
        <taxon>Bacillota</taxon>
        <taxon>Bacillota incertae sedis</taxon>
        <taxon>Caldicellulosiruptorales</taxon>
        <taxon>Caldicellulosiruptoraceae</taxon>
        <taxon>Caldicellulosiruptor</taxon>
    </lineage>
</organism>
<dbReference type="PATRIC" id="fig|632348.3.peg.1180"/>
<reference key="1">
    <citation type="submission" date="2010-11" db="EMBL/GenBank/DDBJ databases">
        <title>Complete sequence of Caldicellulosiruptor kronotskyensis 2002.</title>
        <authorList>
            <consortium name="US DOE Joint Genome Institute"/>
            <person name="Lucas S."/>
            <person name="Copeland A."/>
            <person name="Lapidus A."/>
            <person name="Cheng J.-F."/>
            <person name="Bruce D."/>
            <person name="Goodwin L."/>
            <person name="Pitluck S."/>
            <person name="Davenport K."/>
            <person name="Detter J.C."/>
            <person name="Han C."/>
            <person name="Tapia R."/>
            <person name="Land M."/>
            <person name="Hauser L."/>
            <person name="Jeffries C."/>
            <person name="Kyrpides N."/>
            <person name="Ivanova N."/>
            <person name="Mikhailova N."/>
            <person name="Blumer-Schuette S.E."/>
            <person name="Kelly R.M."/>
            <person name="Woyke T."/>
        </authorList>
    </citation>
    <scope>NUCLEOTIDE SEQUENCE</scope>
    <source>
        <strain>2002</strain>
    </source>
</reference>
<name>E4SCW5_CALK2</name>
<evidence type="ECO:0008006" key="5">
    <source>
        <dbReference type="Google" id="ProtNLM"/>
    </source>
</evidence>
<dbReference type="OrthoDB" id="5511471at2"/>
<dbReference type="InterPro" id="IPR032315">
    <property type="entry name" value="DUF4846"/>
</dbReference>
<feature type="chain" id="PRO_5038856742" description="Lipoprotein" evidence="2">
    <location>
        <begin position="20"/>
        <end position="313"/>
    </location>
</feature>
<evidence type="ECO:0000313" key="4">
    <source>
        <dbReference type="Proteomes" id="UP000006835"/>
    </source>
</evidence>
<dbReference type="HOGENOM" id="CLU_066824_2_0_9"/>
<dbReference type="Pfam" id="PF16138">
    <property type="entry name" value="DUF4846"/>
    <property type="match status" value="1"/>
</dbReference>
<dbReference type="Proteomes" id="UP000006835">
    <property type="component" value="Chromosome"/>
</dbReference>
<protein>
    <recommendedName>
        <fullName evidence="5">Lipoprotein</fullName>
    </recommendedName>
</protein>
<gene>
    <name evidence="3" type="ordered locus">Calkro_1115</name>
</gene>
<evidence type="ECO:0000256" key="1">
    <source>
        <dbReference type="SAM" id="MobiDB-lite"/>
    </source>
</evidence>
<reference evidence="3 4" key="2">
    <citation type="journal article" date="2011" name="J. Bacteriol.">
        <title>Complete genome sequences for the anaerobic, extremely thermophilic plant biomass-degrading bacteria Caldicellulosiruptor hydrothermalis, Caldicellulosiruptor kristjanssonii, Caldicellulosiruptor kronotskyensis, Caldicellulosiruptor owensenis, and Caldicellulosiruptor lactoaceticus.</title>
        <authorList>
            <person name="Blumer-Schuette S.E."/>
            <person name="Ozdemir I."/>
            <person name="Mistry D."/>
            <person name="Lucas S."/>
            <person name="Lapidus A."/>
            <person name="Cheng J.F."/>
            <person name="Goodwin L.A."/>
            <person name="Pitluck S."/>
            <person name="Land M.L."/>
            <person name="Hauser L.J."/>
            <person name="Woyke T."/>
            <person name="Mikhailova N."/>
            <person name="Pati A."/>
            <person name="Kyrpides N.C."/>
            <person name="Ivanova N."/>
            <person name="Detter J.C."/>
            <person name="Walston-Davenport K."/>
            <person name="Han S."/>
            <person name="Adams M.W."/>
            <person name="Kelly R.M."/>
        </authorList>
    </citation>
    <scope>NUCLEOTIDE SEQUENCE [LARGE SCALE GENOMIC DNA]</scope>
    <source>
        <strain evidence="4">DSM 18902 / VKM B-2412 / 2002</strain>
    </source>
</reference>